<dbReference type="RefSeq" id="XP_005786235.1">
    <property type="nucleotide sequence ID" value="XM_005786178.1"/>
</dbReference>
<dbReference type="EnsemblProtists" id="EOD33806">
    <property type="protein sequence ID" value="EOD33806"/>
    <property type="gene ID" value="EMIHUDRAFT_253036"/>
</dbReference>
<organism evidence="2 3">
    <name type="scientific">Emiliania huxleyi (strain CCMP1516)</name>
    <dbReference type="NCBI Taxonomy" id="280463"/>
    <lineage>
        <taxon>Eukaryota</taxon>
        <taxon>Haptista</taxon>
        <taxon>Haptophyta</taxon>
        <taxon>Prymnesiophyceae</taxon>
        <taxon>Isochrysidales</taxon>
        <taxon>Noelaerhabdaceae</taxon>
        <taxon>Emiliania</taxon>
    </lineage>
</organism>
<proteinExistence type="predicted"/>
<dbReference type="AlphaFoldDB" id="A0A0D3KDH1"/>
<dbReference type="PaxDb" id="2903-EOD33806"/>
<keyword evidence="1" id="KW-0732">Signal</keyword>
<feature type="signal peptide" evidence="1">
    <location>
        <begin position="1"/>
        <end position="15"/>
    </location>
</feature>
<accession>A0A0D3KDH1</accession>
<reference evidence="2" key="2">
    <citation type="submission" date="2024-10" db="UniProtKB">
        <authorList>
            <consortium name="EnsemblProtists"/>
        </authorList>
    </citation>
    <scope>IDENTIFICATION</scope>
</reference>
<reference evidence="3" key="1">
    <citation type="journal article" date="2013" name="Nature">
        <title>Pan genome of the phytoplankton Emiliania underpins its global distribution.</title>
        <authorList>
            <person name="Read B.A."/>
            <person name="Kegel J."/>
            <person name="Klute M.J."/>
            <person name="Kuo A."/>
            <person name="Lefebvre S.C."/>
            <person name="Maumus F."/>
            <person name="Mayer C."/>
            <person name="Miller J."/>
            <person name="Monier A."/>
            <person name="Salamov A."/>
            <person name="Young J."/>
            <person name="Aguilar M."/>
            <person name="Claverie J.M."/>
            <person name="Frickenhaus S."/>
            <person name="Gonzalez K."/>
            <person name="Herman E.K."/>
            <person name="Lin Y.C."/>
            <person name="Napier J."/>
            <person name="Ogata H."/>
            <person name="Sarno A.F."/>
            <person name="Shmutz J."/>
            <person name="Schroeder D."/>
            <person name="de Vargas C."/>
            <person name="Verret F."/>
            <person name="von Dassow P."/>
            <person name="Valentin K."/>
            <person name="Van de Peer Y."/>
            <person name="Wheeler G."/>
            <person name="Dacks J.B."/>
            <person name="Delwiche C.F."/>
            <person name="Dyhrman S.T."/>
            <person name="Glockner G."/>
            <person name="John U."/>
            <person name="Richards T."/>
            <person name="Worden A.Z."/>
            <person name="Zhang X."/>
            <person name="Grigoriev I.V."/>
            <person name="Allen A.E."/>
            <person name="Bidle K."/>
            <person name="Borodovsky M."/>
            <person name="Bowler C."/>
            <person name="Brownlee C."/>
            <person name="Cock J.M."/>
            <person name="Elias M."/>
            <person name="Gladyshev V.N."/>
            <person name="Groth M."/>
            <person name="Guda C."/>
            <person name="Hadaegh A."/>
            <person name="Iglesias-Rodriguez M.D."/>
            <person name="Jenkins J."/>
            <person name="Jones B.M."/>
            <person name="Lawson T."/>
            <person name="Leese F."/>
            <person name="Lindquist E."/>
            <person name="Lobanov A."/>
            <person name="Lomsadze A."/>
            <person name="Malik S.B."/>
            <person name="Marsh M.E."/>
            <person name="Mackinder L."/>
            <person name="Mock T."/>
            <person name="Mueller-Roeber B."/>
            <person name="Pagarete A."/>
            <person name="Parker M."/>
            <person name="Probert I."/>
            <person name="Quesneville H."/>
            <person name="Raines C."/>
            <person name="Rensing S.A."/>
            <person name="Riano-Pachon D.M."/>
            <person name="Richier S."/>
            <person name="Rokitta S."/>
            <person name="Shiraiwa Y."/>
            <person name="Soanes D.M."/>
            <person name="van der Giezen M."/>
            <person name="Wahlund T.M."/>
            <person name="Williams B."/>
            <person name="Wilson W."/>
            <person name="Wolfe G."/>
            <person name="Wurch L.L."/>
        </authorList>
    </citation>
    <scope>NUCLEOTIDE SEQUENCE</scope>
</reference>
<name>A0A0D3KDH1_EMIH1</name>
<sequence>MRPTMLALMLSVASAVTITDMRANYSSIFKTGNRNAASHLWASWILDKAADLQPSKIVELFGGFCPISGSPVVPSESNRWEYSLPTLSGDRVTGVTYHCCSPCDFLKVDTKTISTAAGERRFNFLVYGHPRPS</sequence>
<evidence type="ECO:0000313" key="3">
    <source>
        <dbReference type="Proteomes" id="UP000013827"/>
    </source>
</evidence>
<dbReference type="eggNOG" id="ENOG502SD1V">
    <property type="taxonomic scope" value="Eukaryota"/>
</dbReference>
<dbReference type="Proteomes" id="UP000013827">
    <property type="component" value="Unassembled WGS sequence"/>
</dbReference>
<protein>
    <submittedName>
        <fullName evidence="2">Uncharacterized protein</fullName>
    </submittedName>
</protein>
<dbReference type="GeneID" id="17279078"/>
<dbReference type="KEGG" id="ehx:EMIHUDRAFT_253036"/>
<keyword evidence="3" id="KW-1185">Reference proteome</keyword>
<feature type="chain" id="PRO_5044239340" evidence="1">
    <location>
        <begin position="16"/>
        <end position="133"/>
    </location>
</feature>
<evidence type="ECO:0000256" key="1">
    <source>
        <dbReference type="SAM" id="SignalP"/>
    </source>
</evidence>
<dbReference type="HOGENOM" id="CLU_1910613_0_0_1"/>
<evidence type="ECO:0000313" key="2">
    <source>
        <dbReference type="EnsemblProtists" id="EOD33806"/>
    </source>
</evidence>